<protein>
    <submittedName>
        <fullName evidence="5">Tetratricopeptide repeat protein</fullName>
    </submittedName>
</protein>
<evidence type="ECO:0000256" key="1">
    <source>
        <dbReference type="ARBA" id="ARBA00022737"/>
    </source>
</evidence>
<evidence type="ECO:0000313" key="5">
    <source>
        <dbReference type="EMBL" id="TGG40371.1"/>
    </source>
</evidence>
<dbReference type="AlphaFoldDB" id="A0A4Z0V697"/>
<dbReference type="SUPFAM" id="SSF48452">
    <property type="entry name" value="TPR-like"/>
    <property type="match status" value="4"/>
</dbReference>
<name>A0A4Z0V697_9BACT</name>
<accession>A0A4Z0V697</accession>
<feature type="repeat" description="TPR" evidence="3">
    <location>
        <begin position="312"/>
        <end position="345"/>
    </location>
</feature>
<evidence type="ECO:0000256" key="2">
    <source>
        <dbReference type="ARBA" id="ARBA00022803"/>
    </source>
</evidence>
<keyword evidence="2 3" id="KW-0802">TPR repeat</keyword>
<feature type="signal peptide" evidence="4">
    <location>
        <begin position="1"/>
        <end position="20"/>
    </location>
</feature>
<keyword evidence="6" id="KW-1185">Reference proteome</keyword>
<dbReference type="GeneID" id="82149461"/>
<evidence type="ECO:0000256" key="4">
    <source>
        <dbReference type="SAM" id="SignalP"/>
    </source>
</evidence>
<keyword evidence="4" id="KW-0732">Signal</keyword>
<dbReference type="Pfam" id="PF13174">
    <property type="entry name" value="TPR_6"/>
    <property type="match status" value="4"/>
</dbReference>
<dbReference type="PROSITE" id="PS50005">
    <property type="entry name" value="TPR"/>
    <property type="match status" value="6"/>
</dbReference>
<organism evidence="5 6">
    <name type="scientific">Duncaniella freteri</name>
    <dbReference type="NCBI Taxonomy" id="2530391"/>
    <lineage>
        <taxon>Bacteria</taxon>
        <taxon>Pseudomonadati</taxon>
        <taxon>Bacteroidota</taxon>
        <taxon>Bacteroidia</taxon>
        <taxon>Bacteroidales</taxon>
        <taxon>Muribaculaceae</taxon>
        <taxon>Duncaniella</taxon>
    </lineage>
</organism>
<feature type="repeat" description="TPR" evidence="3">
    <location>
        <begin position="655"/>
        <end position="688"/>
    </location>
</feature>
<dbReference type="InterPro" id="IPR019734">
    <property type="entry name" value="TPR_rpt"/>
</dbReference>
<feature type="repeat" description="TPR" evidence="3">
    <location>
        <begin position="546"/>
        <end position="579"/>
    </location>
</feature>
<feature type="chain" id="PRO_5021307554" evidence="4">
    <location>
        <begin position="21"/>
        <end position="997"/>
    </location>
</feature>
<gene>
    <name evidence="5" type="ORF">EZ315_06620</name>
</gene>
<dbReference type="PANTHER" id="PTHR44858">
    <property type="entry name" value="TETRATRICOPEPTIDE REPEAT PROTEIN 6"/>
    <property type="match status" value="1"/>
</dbReference>
<evidence type="ECO:0000313" key="6">
    <source>
        <dbReference type="Proteomes" id="UP000297635"/>
    </source>
</evidence>
<proteinExistence type="predicted"/>
<feature type="repeat" description="TPR" evidence="3">
    <location>
        <begin position="464"/>
        <end position="497"/>
    </location>
</feature>
<dbReference type="EMBL" id="SJSA01000001">
    <property type="protein sequence ID" value="TGG40371.1"/>
    <property type="molecule type" value="Genomic_DNA"/>
</dbReference>
<feature type="repeat" description="TPR" evidence="3">
    <location>
        <begin position="277"/>
        <end position="310"/>
    </location>
</feature>
<sequence>MKRPLILTALCALSCAGSVAQINSPEAKGYLERGILMCDDRNYEGCIDQMSRLYNLTTTAEQRELAHYYMCKATLGLGDEEALTMLRQYLVDYPVSIRRADVMMMVGDYHFNHGQYAEALAEYSIVDPMALTSERQDELNYRQGYSYMLLGESDMAASFFRTLQSKSAWRNAAHFYLGYIAYSKQDYPLALQYFRGLDTSKEPANAAPYYEAQIYYAQGEYDKCLSISRNLLASGNVPQFIPECNRLAGESLYNLGRTSESIPYLWKYCAEAKDPAPSAFYILGVSEYEKGDYDAAVKLFQQAIGSHSAMEQSAWLYLGQSYLKRGDKNQALMAFENAYKFDYDREVRETAFYNYAVARMDGGRVPFGNSVGLLQDFLIAYPDSPYSADVQRYIVTGYMSGNDYASALNVINMVTNPSEQLLKTKQRVLFVLGTREYSSGKVADAINHLTEARRLANLDPSIARQCNIWLGDCYYTRGNYDEAVHSYLRYINASPSSAVSDLALAHYDLGYTRFAQEKYSEAITDFQNAVKLLSTGRTSHPASLEADSYSRIADCRYYLGEYSAAADDYKKAYDLTPSSGDYALYQYAIMQGLLKDHSGKISTIDNLTSRFPSSGLIPQALLEKAESQSATGNTSAAIRTYNDLVSRYPSTAPGRNGYLQLAITYINSGERSKGIDTYKKVIRTFPSSEEARIAADDLKQIYAADGRLNELVNFLKSVPNAPSYEESELEQTAYQAAENTYINTGATDGLLGYIKEYPDGASRASALYYLADAAWNEGSVSQAQEYASQVLLNHPDSEVAEDALLIKAQAESELGKTEVAYNTFLELEKHASGSNMLRDAHLGMMRTAMDLGKYAEAMNTAEKLLSSTATNSPTDVAEVKFVRGMANEHMGNHDAAYEDWEALAANPADIFGAKSAYYHAQSLFDRGLISEAKSAADSLITADTPHRYWLARTFVLYSDILRKQGNDFEANEYLKSLRNNYPGPEVDIYQMIDTRLK</sequence>
<comment type="caution">
    <text evidence="5">The sequence shown here is derived from an EMBL/GenBank/DDBJ whole genome shotgun (WGS) entry which is preliminary data.</text>
</comment>
<evidence type="ECO:0000256" key="3">
    <source>
        <dbReference type="PROSITE-ProRule" id="PRU00339"/>
    </source>
</evidence>
<dbReference type="Pfam" id="PF13432">
    <property type="entry name" value="TPR_16"/>
    <property type="match status" value="4"/>
</dbReference>
<dbReference type="InterPro" id="IPR050498">
    <property type="entry name" value="Ycf3"/>
</dbReference>
<dbReference type="RefSeq" id="WP_135471385.1">
    <property type="nucleotide sequence ID" value="NZ_CASJDB010000024.1"/>
</dbReference>
<dbReference type="SMART" id="SM00028">
    <property type="entry name" value="TPR"/>
    <property type="match status" value="11"/>
</dbReference>
<keyword evidence="1" id="KW-0677">Repeat</keyword>
<dbReference type="Gene3D" id="1.25.40.10">
    <property type="entry name" value="Tetratricopeptide repeat domain"/>
    <property type="match status" value="8"/>
</dbReference>
<dbReference type="Proteomes" id="UP000297635">
    <property type="component" value="Unassembled WGS sequence"/>
</dbReference>
<dbReference type="PANTHER" id="PTHR44858:SF18">
    <property type="entry name" value="TETRATRICOPEPTIDE REPEAT (TPR) PROTEIN"/>
    <property type="match status" value="1"/>
</dbReference>
<dbReference type="InterPro" id="IPR011990">
    <property type="entry name" value="TPR-like_helical_dom_sf"/>
</dbReference>
<feature type="repeat" description="TPR" evidence="3">
    <location>
        <begin position="503"/>
        <end position="536"/>
    </location>
</feature>
<reference evidence="5 6" key="1">
    <citation type="submission" date="2019-02" db="EMBL/GenBank/DDBJ databases">
        <title>Isolation and identification of novel species under the genus Muribaculum.</title>
        <authorList>
            <person name="Miyake S."/>
            <person name="Ding Y."/>
            <person name="Low A."/>
            <person name="Soh M."/>
            <person name="Seedorf H."/>
        </authorList>
    </citation>
    <scope>NUCLEOTIDE SEQUENCE [LARGE SCALE GENOMIC DNA]</scope>
    <source>
        <strain evidence="5 6">TLL-A3</strain>
    </source>
</reference>